<feature type="compositionally biased region" description="Polar residues" evidence="1">
    <location>
        <begin position="41"/>
        <end position="58"/>
    </location>
</feature>
<sequence>RIGNPPDNSGTPRDAIGRNEEEYLTAAAAFLRELLARYAEKTSSADNTHHTTNGQNFQPPAATKGEYEQFQQENPDSGVIKTQVFTARRTYPVGNAQVNLYKVFPDGVYLIDSQFTDHSGQVKPVTVPALERSLPETPGDPAPYVSYRITVSHPDFMDAVIEQVPVFEGVTSLQAVDLIPAAAAPVNSPDEP</sequence>
<dbReference type="Proteomes" id="UP000724149">
    <property type="component" value="Unassembled WGS sequence"/>
</dbReference>
<dbReference type="RefSeq" id="WP_345941551.1">
    <property type="nucleotide sequence ID" value="NZ_JACSNR010000018.1"/>
</dbReference>
<dbReference type="EMBL" id="JACSNR010000018">
    <property type="protein sequence ID" value="MBM6924292.1"/>
    <property type="molecule type" value="Genomic_DNA"/>
</dbReference>
<feature type="region of interest" description="Disordered" evidence="1">
    <location>
        <begin position="41"/>
        <end position="66"/>
    </location>
</feature>
<feature type="non-terminal residue" evidence="2">
    <location>
        <position position="1"/>
    </location>
</feature>
<organism evidence="2 3">
    <name type="scientific">Hydrogenoanaerobacterium saccharovorans</name>
    <dbReference type="NCBI Taxonomy" id="474960"/>
    <lineage>
        <taxon>Bacteria</taxon>
        <taxon>Bacillati</taxon>
        <taxon>Bacillota</taxon>
        <taxon>Clostridia</taxon>
        <taxon>Eubacteriales</taxon>
        <taxon>Oscillospiraceae</taxon>
        <taxon>Hydrogenoanaerobacterium</taxon>
    </lineage>
</organism>
<evidence type="ECO:0000313" key="2">
    <source>
        <dbReference type="EMBL" id="MBM6924292.1"/>
    </source>
</evidence>
<accession>A0ABS2GP57</accession>
<reference evidence="2 3" key="1">
    <citation type="journal article" date="2021" name="Sci. Rep.">
        <title>The distribution of antibiotic resistance genes in chicken gut microbiota commensals.</title>
        <authorList>
            <person name="Juricova H."/>
            <person name="Matiasovicova J."/>
            <person name="Kubasova T."/>
            <person name="Cejkova D."/>
            <person name="Rychlik I."/>
        </authorList>
    </citation>
    <scope>NUCLEOTIDE SEQUENCE [LARGE SCALE GENOMIC DNA]</scope>
    <source>
        <strain evidence="2 3">An564</strain>
    </source>
</reference>
<keyword evidence="3" id="KW-1185">Reference proteome</keyword>
<comment type="caution">
    <text evidence="2">The sequence shown here is derived from an EMBL/GenBank/DDBJ whole genome shotgun (WGS) entry which is preliminary data.</text>
</comment>
<name>A0ABS2GP57_9FIRM</name>
<evidence type="ECO:0000256" key="1">
    <source>
        <dbReference type="SAM" id="MobiDB-lite"/>
    </source>
</evidence>
<evidence type="ECO:0000313" key="3">
    <source>
        <dbReference type="Proteomes" id="UP000724149"/>
    </source>
</evidence>
<gene>
    <name evidence="2" type="ORF">H9X81_11415</name>
</gene>
<protein>
    <submittedName>
        <fullName evidence="2">Uncharacterized protein</fullName>
    </submittedName>
</protein>
<proteinExistence type="predicted"/>